<feature type="transmembrane region" description="Helical" evidence="1">
    <location>
        <begin position="37"/>
        <end position="57"/>
    </location>
</feature>
<sequence length="65" mass="7138">MSYGKPVECRAFVFCNVIMWWGVLAGQRGDPSLRARLLLPGIQLAAALLCGVAYEVFWRCCVACG</sequence>
<dbReference type="AlphaFoldDB" id="A0A5B7HVB6"/>
<dbReference type="EMBL" id="VSRR010036343">
    <property type="protein sequence ID" value="MPC73217.1"/>
    <property type="molecule type" value="Genomic_DNA"/>
</dbReference>
<proteinExistence type="predicted"/>
<keyword evidence="1" id="KW-0472">Membrane</keyword>
<organism evidence="2 3">
    <name type="scientific">Portunus trituberculatus</name>
    <name type="common">Swimming crab</name>
    <name type="synonym">Neptunus trituberculatus</name>
    <dbReference type="NCBI Taxonomy" id="210409"/>
    <lineage>
        <taxon>Eukaryota</taxon>
        <taxon>Metazoa</taxon>
        <taxon>Ecdysozoa</taxon>
        <taxon>Arthropoda</taxon>
        <taxon>Crustacea</taxon>
        <taxon>Multicrustacea</taxon>
        <taxon>Malacostraca</taxon>
        <taxon>Eumalacostraca</taxon>
        <taxon>Eucarida</taxon>
        <taxon>Decapoda</taxon>
        <taxon>Pleocyemata</taxon>
        <taxon>Brachyura</taxon>
        <taxon>Eubrachyura</taxon>
        <taxon>Portunoidea</taxon>
        <taxon>Portunidae</taxon>
        <taxon>Portuninae</taxon>
        <taxon>Portunus</taxon>
    </lineage>
</organism>
<reference evidence="2 3" key="1">
    <citation type="submission" date="2019-05" db="EMBL/GenBank/DDBJ databases">
        <title>Another draft genome of Portunus trituberculatus and its Hox gene families provides insights of decapod evolution.</title>
        <authorList>
            <person name="Jeong J.-H."/>
            <person name="Song I."/>
            <person name="Kim S."/>
            <person name="Choi T."/>
            <person name="Kim D."/>
            <person name="Ryu S."/>
            <person name="Kim W."/>
        </authorList>
    </citation>
    <scope>NUCLEOTIDE SEQUENCE [LARGE SCALE GENOMIC DNA]</scope>
    <source>
        <tissue evidence="2">Muscle</tissue>
    </source>
</reference>
<keyword evidence="3" id="KW-1185">Reference proteome</keyword>
<evidence type="ECO:0000313" key="3">
    <source>
        <dbReference type="Proteomes" id="UP000324222"/>
    </source>
</evidence>
<keyword evidence="1" id="KW-0812">Transmembrane</keyword>
<keyword evidence="1" id="KW-1133">Transmembrane helix</keyword>
<dbReference type="Proteomes" id="UP000324222">
    <property type="component" value="Unassembled WGS sequence"/>
</dbReference>
<name>A0A5B7HVB6_PORTR</name>
<gene>
    <name evidence="2" type="ORF">E2C01_067539</name>
</gene>
<feature type="transmembrane region" description="Helical" evidence="1">
    <location>
        <begin position="7"/>
        <end position="25"/>
    </location>
</feature>
<accession>A0A5B7HVB6</accession>
<evidence type="ECO:0000313" key="2">
    <source>
        <dbReference type="EMBL" id="MPC73217.1"/>
    </source>
</evidence>
<protein>
    <submittedName>
        <fullName evidence="2">Uncharacterized protein</fullName>
    </submittedName>
</protein>
<evidence type="ECO:0000256" key="1">
    <source>
        <dbReference type="SAM" id="Phobius"/>
    </source>
</evidence>
<comment type="caution">
    <text evidence="2">The sequence shown here is derived from an EMBL/GenBank/DDBJ whole genome shotgun (WGS) entry which is preliminary data.</text>
</comment>